<dbReference type="PROSITE" id="PS51032">
    <property type="entry name" value="AP2_ERF"/>
    <property type="match status" value="1"/>
</dbReference>
<dbReference type="InterPro" id="IPR036955">
    <property type="entry name" value="AP2/ERF_dom_sf"/>
</dbReference>
<keyword evidence="8" id="KW-1185">Reference proteome</keyword>
<dbReference type="Gene3D" id="3.30.730.10">
    <property type="entry name" value="AP2/ERF domain"/>
    <property type="match status" value="1"/>
</dbReference>
<evidence type="ECO:0000256" key="4">
    <source>
        <dbReference type="ARBA" id="ARBA00023163"/>
    </source>
</evidence>
<proteinExistence type="predicted"/>
<dbReference type="PANTHER" id="PTHR31190">
    <property type="entry name" value="DNA-BINDING DOMAIN"/>
    <property type="match status" value="1"/>
</dbReference>
<organism evidence="7 8">
    <name type="scientific">Chlorella sorokiniana</name>
    <name type="common">Freshwater green alga</name>
    <dbReference type="NCBI Taxonomy" id="3076"/>
    <lineage>
        <taxon>Eukaryota</taxon>
        <taxon>Viridiplantae</taxon>
        <taxon>Chlorophyta</taxon>
        <taxon>core chlorophytes</taxon>
        <taxon>Trebouxiophyceae</taxon>
        <taxon>Chlorellales</taxon>
        <taxon>Chlorellaceae</taxon>
        <taxon>Chlorella clade</taxon>
        <taxon>Chlorella</taxon>
    </lineage>
</organism>
<keyword evidence="3" id="KW-0238">DNA-binding</keyword>
<evidence type="ECO:0000313" key="7">
    <source>
        <dbReference type="EMBL" id="PRW20606.1"/>
    </source>
</evidence>
<evidence type="ECO:0000256" key="2">
    <source>
        <dbReference type="ARBA" id="ARBA00023015"/>
    </source>
</evidence>
<keyword evidence="5" id="KW-0539">Nucleus</keyword>
<dbReference type="AlphaFoldDB" id="A0A2P6TD89"/>
<feature type="domain" description="AP2/ERF" evidence="6">
    <location>
        <begin position="18"/>
        <end position="37"/>
    </location>
</feature>
<evidence type="ECO:0000256" key="1">
    <source>
        <dbReference type="ARBA" id="ARBA00004123"/>
    </source>
</evidence>
<dbReference type="SUPFAM" id="SSF54171">
    <property type="entry name" value="DNA-binding domain"/>
    <property type="match status" value="1"/>
</dbReference>
<dbReference type="InterPro" id="IPR016177">
    <property type="entry name" value="DNA-bd_dom_sf"/>
</dbReference>
<dbReference type="InterPro" id="IPR044808">
    <property type="entry name" value="ERF_plant"/>
</dbReference>
<name>A0A2P6TD89_CHLSO</name>
<sequence>MGPSVAAGEPASCSKIKTYRGVRQRPWGKWAAEIRDPTAALSQAVSIPCNESHPIQPRSAVQGPEWMAQSLGKDGLSLGTSPMIRSYDMGYISTRMMECEDAFSDMGSLKQNLELPPEYAYDDDDDSELEDAMMLGSTPTFSNSFQS</sequence>
<dbReference type="GO" id="GO:0003700">
    <property type="term" value="F:DNA-binding transcription factor activity"/>
    <property type="evidence" value="ECO:0007669"/>
    <property type="project" value="InterPro"/>
</dbReference>
<comment type="subcellular location">
    <subcellularLocation>
        <location evidence="1">Nucleus</location>
    </subcellularLocation>
</comment>
<evidence type="ECO:0000313" key="8">
    <source>
        <dbReference type="Proteomes" id="UP000239899"/>
    </source>
</evidence>
<dbReference type="GO" id="GO:0005634">
    <property type="term" value="C:nucleus"/>
    <property type="evidence" value="ECO:0007669"/>
    <property type="project" value="UniProtKB-SubCell"/>
</dbReference>
<keyword evidence="2" id="KW-0805">Transcription regulation</keyword>
<reference evidence="7 8" key="1">
    <citation type="journal article" date="2018" name="Plant J.">
        <title>Genome sequences of Chlorella sorokiniana UTEX 1602 and Micractinium conductrix SAG 241.80: implications to maltose excretion by a green alga.</title>
        <authorList>
            <person name="Arriola M.B."/>
            <person name="Velmurugan N."/>
            <person name="Zhang Y."/>
            <person name="Plunkett M.H."/>
            <person name="Hondzo H."/>
            <person name="Barney B.M."/>
        </authorList>
    </citation>
    <scope>NUCLEOTIDE SEQUENCE [LARGE SCALE GENOMIC DNA]</scope>
    <source>
        <strain evidence="8">UTEX 1602</strain>
    </source>
</reference>
<evidence type="ECO:0000256" key="3">
    <source>
        <dbReference type="ARBA" id="ARBA00023125"/>
    </source>
</evidence>
<comment type="caution">
    <text evidence="7">The sequence shown here is derived from an EMBL/GenBank/DDBJ whole genome shotgun (WGS) entry which is preliminary data.</text>
</comment>
<gene>
    <name evidence="7" type="ORF">C2E21_8801</name>
</gene>
<evidence type="ECO:0000259" key="6">
    <source>
        <dbReference type="PROSITE" id="PS51032"/>
    </source>
</evidence>
<dbReference type="GO" id="GO:0009873">
    <property type="term" value="P:ethylene-activated signaling pathway"/>
    <property type="evidence" value="ECO:0007669"/>
    <property type="project" value="InterPro"/>
</dbReference>
<protein>
    <submittedName>
        <fullName evidence="7">Ethylene-responsive transcription factor ERF113-like</fullName>
    </submittedName>
</protein>
<dbReference type="EMBL" id="LHPG02000022">
    <property type="protein sequence ID" value="PRW20606.1"/>
    <property type="molecule type" value="Genomic_DNA"/>
</dbReference>
<dbReference type="InterPro" id="IPR001471">
    <property type="entry name" value="AP2/ERF_dom"/>
</dbReference>
<dbReference type="STRING" id="3076.A0A2P6TD89"/>
<keyword evidence="4" id="KW-0804">Transcription</keyword>
<accession>A0A2P6TD89</accession>
<dbReference type="OrthoDB" id="515917at2759"/>
<dbReference type="GO" id="GO:0003677">
    <property type="term" value="F:DNA binding"/>
    <property type="evidence" value="ECO:0007669"/>
    <property type="project" value="UniProtKB-KW"/>
</dbReference>
<dbReference type="Proteomes" id="UP000239899">
    <property type="component" value="Unassembled WGS sequence"/>
</dbReference>
<evidence type="ECO:0000256" key="5">
    <source>
        <dbReference type="ARBA" id="ARBA00023242"/>
    </source>
</evidence>